<protein>
    <submittedName>
        <fullName evidence="2">Uncharacterized protein</fullName>
    </submittedName>
</protein>
<feature type="transmembrane region" description="Helical" evidence="1">
    <location>
        <begin position="202"/>
        <end position="223"/>
    </location>
</feature>
<organism evidence="2 3">
    <name type="scientific">Plantactinospora soyae</name>
    <dbReference type="NCBI Taxonomy" id="1544732"/>
    <lineage>
        <taxon>Bacteria</taxon>
        <taxon>Bacillati</taxon>
        <taxon>Actinomycetota</taxon>
        <taxon>Actinomycetes</taxon>
        <taxon>Micromonosporales</taxon>
        <taxon>Micromonosporaceae</taxon>
        <taxon>Plantactinospora</taxon>
    </lineage>
</organism>
<evidence type="ECO:0000256" key="1">
    <source>
        <dbReference type="SAM" id="Phobius"/>
    </source>
</evidence>
<feature type="transmembrane region" description="Helical" evidence="1">
    <location>
        <begin position="87"/>
        <end position="109"/>
    </location>
</feature>
<feature type="transmembrane region" description="Helical" evidence="1">
    <location>
        <begin position="20"/>
        <end position="37"/>
    </location>
</feature>
<name>A0A927M7L7_9ACTN</name>
<feature type="transmembrane region" description="Helical" evidence="1">
    <location>
        <begin position="49"/>
        <end position="67"/>
    </location>
</feature>
<keyword evidence="1" id="KW-0472">Membrane</keyword>
<evidence type="ECO:0000313" key="2">
    <source>
        <dbReference type="EMBL" id="MBE1488375.1"/>
    </source>
</evidence>
<feature type="transmembrane region" description="Helical" evidence="1">
    <location>
        <begin position="130"/>
        <end position="151"/>
    </location>
</feature>
<comment type="caution">
    <text evidence="2">The sequence shown here is derived from an EMBL/GenBank/DDBJ whole genome shotgun (WGS) entry which is preliminary data.</text>
</comment>
<dbReference type="RefSeq" id="WP_192768048.1">
    <property type="nucleotide sequence ID" value="NZ_JADBEB010000001.1"/>
</dbReference>
<sequence>MSSDVLPEAADRSTRTAVPTLHWLFVGFAALTVGMLLNGSDAAPLRAAALFGYPVAAVLSVVAALGGPERGRRIAIVLHLVLAPAQFVFSIPAPIALLGIPLSLTILALSRPRFPRMAPRTRKVWLTLHVGFSVGWLGVGLTMTVLAILGTTTDSHTLRHGVYEVLHVVDLAAAIPSMFLSIITGLVVSLGTKWGLVRHWWVLAKFAISVSIPLLAGTVESALADELARRTVEPTGVPGSSGVALAACLAAFTVALWVATVLSVVKPANRTRWGRAAEARERATRRG</sequence>
<feature type="transmembrane region" description="Helical" evidence="1">
    <location>
        <begin position="171"/>
        <end position="190"/>
    </location>
</feature>
<keyword evidence="1" id="KW-0812">Transmembrane</keyword>
<feature type="transmembrane region" description="Helical" evidence="1">
    <location>
        <begin position="243"/>
        <end position="265"/>
    </location>
</feature>
<dbReference type="Proteomes" id="UP000649753">
    <property type="component" value="Unassembled WGS sequence"/>
</dbReference>
<dbReference type="AlphaFoldDB" id="A0A927M7L7"/>
<keyword evidence="1" id="KW-1133">Transmembrane helix</keyword>
<dbReference type="EMBL" id="JADBEB010000001">
    <property type="protein sequence ID" value="MBE1488375.1"/>
    <property type="molecule type" value="Genomic_DNA"/>
</dbReference>
<reference evidence="2" key="1">
    <citation type="submission" date="2020-10" db="EMBL/GenBank/DDBJ databases">
        <title>Sequencing the genomes of 1000 actinobacteria strains.</title>
        <authorList>
            <person name="Klenk H.-P."/>
        </authorList>
    </citation>
    <scope>NUCLEOTIDE SEQUENCE</scope>
    <source>
        <strain evidence="2">DSM 46832</strain>
    </source>
</reference>
<evidence type="ECO:0000313" key="3">
    <source>
        <dbReference type="Proteomes" id="UP000649753"/>
    </source>
</evidence>
<keyword evidence="3" id="KW-1185">Reference proteome</keyword>
<accession>A0A927M7L7</accession>
<gene>
    <name evidence="2" type="ORF">H4W31_004013</name>
</gene>
<proteinExistence type="predicted"/>